<dbReference type="AlphaFoldDB" id="A0A9W9Z0X1"/>
<accession>A0A9W9Z0X1</accession>
<dbReference type="GO" id="GO:0060271">
    <property type="term" value="P:cilium assembly"/>
    <property type="evidence" value="ECO:0007669"/>
    <property type="project" value="TreeGrafter"/>
</dbReference>
<organism evidence="2 3">
    <name type="scientific">Desmophyllum pertusum</name>
    <dbReference type="NCBI Taxonomy" id="174260"/>
    <lineage>
        <taxon>Eukaryota</taxon>
        <taxon>Metazoa</taxon>
        <taxon>Cnidaria</taxon>
        <taxon>Anthozoa</taxon>
        <taxon>Hexacorallia</taxon>
        <taxon>Scleractinia</taxon>
        <taxon>Caryophylliina</taxon>
        <taxon>Caryophylliidae</taxon>
        <taxon>Desmophyllum</taxon>
    </lineage>
</organism>
<reference evidence="2" key="1">
    <citation type="submission" date="2023-01" db="EMBL/GenBank/DDBJ databases">
        <title>Genome assembly of the deep-sea coral Lophelia pertusa.</title>
        <authorList>
            <person name="Herrera S."/>
            <person name="Cordes E."/>
        </authorList>
    </citation>
    <scope>NUCLEOTIDE SEQUENCE</scope>
    <source>
        <strain evidence="2">USNM1676648</strain>
        <tissue evidence="2">Polyp</tissue>
    </source>
</reference>
<keyword evidence="3" id="KW-1185">Reference proteome</keyword>
<evidence type="ECO:0000313" key="2">
    <source>
        <dbReference type="EMBL" id="KAJ7373042.1"/>
    </source>
</evidence>
<dbReference type="Proteomes" id="UP001163046">
    <property type="component" value="Unassembled WGS sequence"/>
</dbReference>
<name>A0A9W9Z0X1_9CNID</name>
<evidence type="ECO:0000313" key="3">
    <source>
        <dbReference type="Proteomes" id="UP001163046"/>
    </source>
</evidence>
<sequence>MEAENEELSNEILQKTEEFQTRKEELMLERGLLQGEISALEAKLAKLKAKEADFTDTIQEEENKIESVKMEFNPQQKALDKQQQEIERREKSLKEEFSENFDDKTAESCIKEQELSEALSGASDELEKSSRIIKRLEERQQSARGFLNMEHFTFVTDSKLASLHVEHKEVSQQIKNLSNKIQLGQRGVVTLRKTLNEVEAQISDLDAAKEIAKRERNFKEAKRLKEEREALTQEGVESQGKLESLLTELAEEKKLLEKAEKETRGPGSRDKRKGSSCCCGYCGEGNRCDSCATGTNKQNLVSDLCKKHDIPMPDLDQSQVKYESQDIKENMEAAARPLKSTEGEILQEQTKNYEEFAGQIE</sequence>
<dbReference type="EMBL" id="MU826832">
    <property type="protein sequence ID" value="KAJ7373042.1"/>
    <property type="molecule type" value="Genomic_DNA"/>
</dbReference>
<proteinExistence type="predicted"/>
<feature type="coiled-coil region" evidence="1">
    <location>
        <begin position="5"/>
        <end position="262"/>
    </location>
</feature>
<evidence type="ECO:0000256" key="1">
    <source>
        <dbReference type="SAM" id="Coils"/>
    </source>
</evidence>
<gene>
    <name evidence="2" type="ORF">OS493_014186</name>
</gene>
<dbReference type="OrthoDB" id="5990396at2759"/>
<comment type="caution">
    <text evidence="2">The sequence shown here is derived from an EMBL/GenBank/DDBJ whole genome shotgun (WGS) entry which is preliminary data.</text>
</comment>
<dbReference type="InterPro" id="IPR026081">
    <property type="entry name" value="DISC1"/>
</dbReference>
<dbReference type="PANTHER" id="PTHR14332">
    <property type="entry name" value="DISRUPTED IN SCHIZOPHRENIA 1 PROTEIN"/>
    <property type="match status" value="1"/>
</dbReference>
<keyword evidence="1" id="KW-0175">Coiled coil</keyword>
<protein>
    <submittedName>
        <fullName evidence="2">Uncharacterized protein</fullName>
    </submittedName>
</protein>
<dbReference type="GO" id="GO:0005815">
    <property type="term" value="C:microtubule organizing center"/>
    <property type="evidence" value="ECO:0007669"/>
    <property type="project" value="TreeGrafter"/>
</dbReference>
<dbReference type="GO" id="GO:0005874">
    <property type="term" value="C:microtubule"/>
    <property type="evidence" value="ECO:0007669"/>
    <property type="project" value="TreeGrafter"/>
</dbReference>
<dbReference type="PANTHER" id="PTHR14332:SF3">
    <property type="entry name" value="DISRUPTED IN SCHIZOPHRENIA 1 PROTEIN"/>
    <property type="match status" value="1"/>
</dbReference>
<dbReference type="GO" id="GO:0045111">
    <property type="term" value="C:intermediate filament cytoskeleton"/>
    <property type="evidence" value="ECO:0007669"/>
    <property type="project" value="TreeGrafter"/>
</dbReference>